<dbReference type="EMBL" id="JAMXLR010000095">
    <property type="protein sequence ID" value="MCO6047990.1"/>
    <property type="molecule type" value="Genomic_DNA"/>
</dbReference>
<reference evidence="3" key="1">
    <citation type="submission" date="2022-06" db="EMBL/GenBank/DDBJ databases">
        <title>Aeoliella straminimaris, a novel planctomycete from sediments.</title>
        <authorList>
            <person name="Vitorino I.R."/>
            <person name="Lage O.M."/>
        </authorList>
    </citation>
    <scope>NUCLEOTIDE SEQUENCE</scope>
    <source>
        <strain evidence="3">ICT_H6.2</strain>
    </source>
</reference>
<dbReference type="InterPro" id="IPR051829">
    <property type="entry name" value="Multiheme_Cytochr_ET"/>
</dbReference>
<accession>A0A9X2FF80</accession>
<dbReference type="InterPro" id="IPR036280">
    <property type="entry name" value="Multihaem_cyt_sf"/>
</dbReference>
<evidence type="ECO:0000313" key="4">
    <source>
        <dbReference type="Proteomes" id="UP001155241"/>
    </source>
</evidence>
<dbReference type="CDD" id="cd20716">
    <property type="entry name" value="cyt_P460_fam"/>
    <property type="match status" value="1"/>
</dbReference>
<dbReference type="Gene3D" id="1.10.1130.10">
    <property type="entry name" value="Flavocytochrome C3, Chain A"/>
    <property type="match status" value="1"/>
</dbReference>
<dbReference type="Proteomes" id="UP001155241">
    <property type="component" value="Unassembled WGS sequence"/>
</dbReference>
<organism evidence="3 4">
    <name type="scientific">Aeoliella straminimaris</name>
    <dbReference type="NCBI Taxonomy" id="2954799"/>
    <lineage>
        <taxon>Bacteria</taxon>
        <taxon>Pseudomonadati</taxon>
        <taxon>Planctomycetota</taxon>
        <taxon>Planctomycetia</taxon>
        <taxon>Pirellulales</taxon>
        <taxon>Lacipirellulaceae</taxon>
        <taxon>Aeoliella</taxon>
    </lineage>
</organism>
<proteinExistence type="predicted"/>
<dbReference type="RefSeq" id="WP_252856105.1">
    <property type="nucleotide sequence ID" value="NZ_JAMXLR010000095.1"/>
</dbReference>
<dbReference type="Gene3D" id="3.50.70.20">
    <property type="entry name" value="Cytochrome P460"/>
    <property type="match status" value="1"/>
</dbReference>
<dbReference type="PANTHER" id="PTHR35038">
    <property type="entry name" value="DISSIMILATORY SULFITE REDUCTASE SIRA"/>
    <property type="match status" value="1"/>
</dbReference>
<name>A0A9X2FF80_9BACT</name>
<sequence>MSSSLFRGVVAATLTLVIALTLLHHLQLATADVASAPVATPTATPVVSHLSVQPSDTSVAKFEAELFQFLNERQYIDQGWKRDKGIRDTGPYMDGKYYGTHPAVRVFYSPEVIEWLEGGRQGAVPNGAMIIKEQYAAPAERHLGKSEDELWESLESWTVMVKDSRGSHDGWFWSNPAKGQQVVDNHAGFSHPLSGFGLYCVRCHASTRSPNAEPDSRDNEFTFASLRNIEGYPGEPILFRVDDSWREPEPSSEGESTAEKPAEGTHPLCTRSGAATPCDATENPEFVSFYRGVERMSLEQTEKLPPVTHDWVTRRDEENQHMVTSNQCMSCHAGLLKPYGPTMFEVTGDHDEYGAEGWNISPYGEWRWTPMGLAGRDPVFLAQLESEIAKLNREFGDDPAHARELGQVLEDTCLKCHGAMGRHQFHADSGHSETTFNVEKVEATTNGGEPIGTGDAKYGALARDGISCMVCHRMQPRPQPEDDDRPYLQYYLETSVTGNLYFGPPNEVYGPFKDEEITTYPMQHALGITPKHSDFLQSSQLCGSCHTVTLPSVDRPLKDHQMDELNDAQVVEQFAQFHHHVEQATYLEWLNSQYENEFEVDNPDAKTCQDCHMSQGLTVEGTDIDRDTLSTRIAIIQDRTYPDAENLASHDDLHVPVREKGFSRHNFSGLNLFLLEMFDQFDDVLGVRTEDYMTGSKLDVQHARENFLQTARHKTATVELDARWQQDQLVADVTVTNLAGHRFPTGVGFRRAFLEFKVIDNASDRVLWSSGDTNSLGVLVDASGTPLPCESFELDENGAQCYQPHHEEITQQSQVQIYESLICNAEKEFTTSFIHGCETRKDNRLLPKGWTKEGPGQALSGRYLQATYPRGKADRDQDYANGSGSDRVRYRVAADQLAQADDVRVECTLYYQAMPPYFLQNLVEAAPNGPATRRLYFMLSHIDLEGTEIEEWKLPIATQRAQLQRSE</sequence>
<keyword evidence="1" id="KW-0732">Signal</keyword>
<evidence type="ECO:0000256" key="2">
    <source>
        <dbReference type="SAM" id="MobiDB-lite"/>
    </source>
</evidence>
<dbReference type="AlphaFoldDB" id="A0A9X2FF80"/>
<evidence type="ECO:0000256" key="1">
    <source>
        <dbReference type="ARBA" id="ARBA00022729"/>
    </source>
</evidence>
<gene>
    <name evidence="3" type="ORF">NG895_29155</name>
</gene>
<dbReference type="InterPro" id="IPR038142">
    <property type="entry name" value="Cytochrome_P460_sp"/>
</dbReference>
<keyword evidence="4" id="KW-1185">Reference proteome</keyword>
<comment type="caution">
    <text evidence="3">The sequence shown here is derived from an EMBL/GenBank/DDBJ whole genome shotgun (WGS) entry which is preliminary data.</text>
</comment>
<feature type="region of interest" description="Disordered" evidence="2">
    <location>
        <begin position="245"/>
        <end position="277"/>
    </location>
</feature>
<evidence type="ECO:0000313" key="3">
    <source>
        <dbReference type="EMBL" id="MCO6047990.1"/>
    </source>
</evidence>
<protein>
    <submittedName>
        <fullName evidence="3">Cytochrome P460 family protein</fullName>
    </submittedName>
</protein>
<dbReference type="SUPFAM" id="SSF48695">
    <property type="entry name" value="Multiheme cytochromes"/>
    <property type="match status" value="1"/>
</dbReference>